<dbReference type="EMBL" id="KZ308263">
    <property type="protein sequence ID" value="KAG8226009.1"/>
    <property type="molecule type" value="Genomic_DNA"/>
</dbReference>
<feature type="non-terminal residue" evidence="8">
    <location>
        <position position="1"/>
    </location>
</feature>
<evidence type="ECO:0000256" key="1">
    <source>
        <dbReference type="ARBA" id="ARBA00004141"/>
    </source>
</evidence>
<feature type="compositionally biased region" description="Polar residues" evidence="6">
    <location>
        <begin position="352"/>
        <end position="364"/>
    </location>
</feature>
<reference evidence="8" key="1">
    <citation type="submission" date="2013-04" db="EMBL/GenBank/DDBJ databases">
        <authorList>
            <person name="Qu J."/>
            <person name="Murali S.C."/>
            <person name="Bandaranaike D."/>
            <person name="Bellair M."/>
            <person name="Blankenburg K."/>
            <person name="Chao H."/>
            <person name="Dinh H."/>
            <person name="Doddapaneni H."/>
            <person name="Downs B."/>
            <person name="Dugan-Rocha S."/>
            <person name="Elkadiri S."/>
            <person name="Gnanaolivu R.D."/>
            <person name="Hernandez B."/>
            <person name="Javaid M."/>
            <person name="Jayaseelan J.C."/>
            <person name="Lee S."/>
            <person name="Li M."/>
            <person name="Ming W."/>
            <person name="Munidasa M."/>
            <person name="Muniz J."/>
            <person name="Nguyen L."/>
            <person name="Ongeri F."/>
            <person name="Osuji N."/>
            <person name="Pu L.-L."/>
            <person name="Puazo M."/>
            <person name="Qu C."/>
            <person name="Quiroz J."/>
            <person name="Raj R."/>
            <person name="Weissenberger G."/>
            <person name="Xin Y."/>
            <person name="Zou X."/>
            <person name="Han Y."/>
            <person name="Richards S."/>
            <person name="Worley K."/>
            <person name="Muzny D."/>
            <person name="Gibbs R."/>
        </authorList>
    </citation>
    <scope>NUCLEOTIDE SEQUENCE</scope>
    <source>
        <strain evidence="8">Sampled in the wild</strain>
    </source>
</reference>
<dbReference type="PANTHER" id="PTHR21716">
    <property type="entry name" value="TRANSMEMBRANE PROTEIN"/>
    <property type="match status" value="1"/>
</dbReference>
<accession>A0A8K0NZV7</accession>
<dbReference type="Proteomes" id="UP000792457">
    <property type="component" value="Unassembled WGS sequence"/>
</dbReference>
<feature type="transmembrane region" description="Helical" evidence="7">
    <location>
        <begin position="173"/>
        <end position="195"/>
    </location>
</feature>
<gene>
    <name evidence="8" type="ORF">J437_LFUL015935</name>
</gene>
<feature type="transmembrane region" description="Helical" evidence="7">
    <location>
        <begin position="35"/>
        <end position="59"/>
    </location>
</feature>
<evidence type="ECO:0000256" key="7">
    <source>
        <dbReference type="SAM" id="Phobius"/>
    </source>
</evidence>
<dbReference type="InterPro" id="IPR002549">
    <property type="entry name" value="AI-2E-like"/>
</dbReference>
<protein>
    <submittedName>
        <fullName evidence="8">Uncharacterized protein</fullName>
    </submittedName>
</protein>
<keyword evidence="9" id="KW-1185">Reference proteome</keyword>
<feature type="transmembrane region" description="Helical" evidence="7">
    <location>
        <begin position="257"/>
        <end position="274"/>
    </location>
</feature>
<feature type="transmembrane region" description="Helical" evidence="7">
    <location>
        <begin position="101"/>
        <end position="126"/>
    </location>
</feature>
<reference evidence="8" key="2">
    <citation type="submission" date="2017-10" db="EMBL/GenBank/DDBJ databases">
        <title>Ladona fulva Genome sequencing and assembly.</title>
        <authorList>
            <person name="Murali S."/>
            <person name="Richards S."/>
            <person name="Bandaranaike D."/>
            <person name="Bellair M."/>
            <person name="Blankenburg K."/>
            <person name="Chao H."/>
            <person name="Dinh H."/>
            <person name="Doddapaneni H."/>
            <person name="Dugan-Rocha S."/>
            <person name="Elkadiri S."/>
            <person name="Gnanaolivu R."/>
            <person name="Hernandez B."/>
            <person name="Skinner E."/>
            <person name="Javaid M."/>
            <person name="Lee S."/>
            <person name="Li M."/>
            <person name="Ming W."/>
            <person name="Munidasa M."/>
            <person name="Muniz J."/>
            <person name="Nguyen L."/>
            <person name="Hughes D."/>
            <person name="Osuji N."/>
            <person name="Pu L.-L."/>
            <person name="Puazo M."/>
            <person name="Qu C."/>
            <person name="Quiroz J."/>
            <person name="Raj R."/>
            <person name="Weissenberger G."/>
            <person name="Xin Y."/>
            <person name="Zou X."/>
            <person name="Han Y."/>
            <person name="Worley K."/>
            <person name="Muzny D."/>
            <person name="Gibbs R."/>
        </authorList>
    </citation>
    <scope>NUCLEOTIDE SEQUENCE</scope>
    <source>
        <strain evidence="8">Sampled in the wild</strain>
    </source>
</reference>
<evidence type="ECO:0000256" key="2">
    <source>
        <dbReference type="ARBA" id="ARBA00009773"/>
    </source>
</evidence>
<feature type="transmembrane region" description="Helical" evidence="7">
    <location>
        <begin position="138"/>
        <end position="167"/>
    </location>
</feature>
<keyword evidence="4 7" id="KW-1133">Transmembrane helix</keyword>
<dbReference type="PANTHER" id="PTHR21716:SF4">
    <property type="entry name" value="TRANSMEMBRANE PROTEIN 245"/>
    <property type="match status" value="1"/>
</dbReference>
<evidence type="ECO:0000313" key="9">
    <source>
        <dbReference type="Proteomes" id="UP000792457"/>
    </source>
</evidence>
<feature type="transmembrane region" description="Helical" evidence="7">
    <location>
        <begin position="222"/>
        <end position="245"/>
    </location>
</feature>
<name>A0A8K0NZV7_LADFU</name>
<sequence>MRRRITSLGMDTFLSPFDTMFNFIPQGHEKALKHALYNALAIFLMMICVSGVIAVFYILEPFIKPLLWALLCGSVLYPLKQTLADILKRWLEELDHSSTPLVFGMILVPIQVVDAMSEWALCAALYRWKLLLGLFSSLILLCVSYYFTPGIILCFVRASFVTVLLIADTVVNFLSTPLVTASIIAHVIAVALWWYKPIVPPSTEDVLLESNEEILHRRLRSFLRLSATLVWLLTGGYLVGGGLLLKSEEYKALRTPAFLLFFTLLIIGLISEFWENHAKNKTDTKPGGSYGVDFSKWSVFLKGGTEEQQGGSKGTEDEEEKQGLLLRSAESESNLATKESGTVVEKELKAQSEVSGATPSTKEP</sequence>
<proteinExistence type="inferred from homology"/>
<dbReference type="GO" id="GO:0016020">
    <property type="term" value="C:membrane"/>
    <property type="evidence" value="ECO:0007669"/>
    <property type="project" value="UniProtKB-SubCell"/>
</dbReference>
<dbReference type="OrthoDB" id="5970161at2759"/>
<keyword evidence="5 7" id="KW-0472">Membrane</keyword>
<comment type="similarity">
    <text evidence="2">Belongs to the autoinducer-2 exporter (AI-2E) (TC 2.A.86) family.</text>
</comment>
<dbReference type="AlphaFoldDB" id="A0A8K0NZV7"/>
<evidence type="ECO:0000256" key="3">
    <source>
        <dbReference type="ARBA" id="ARBA00022692"/>
    </source>
</evidence>
<evidence type="ECO:0000256" key="6">
    <source>
        <dbReference type="SAM" id="MobiDB-lite"/>
    </source>
</evidence>
<organism evidence="8 9">
    <name type="scientific">Ladona fulva</name>
    <name type="common">Scarce chaser dragonfly</name>
    <name type="synonym">Libellula fulva</name>
    <dbReference type="NCBI Taxonomy" id="123851"/>
    <lineage>
        <taxon>Eukaryota</taxon>
        <taxon>Metazoa</taxon>
        <taxon>Ecdysozoa</taxon>
        <taxon>Arthropoda</taxon>
        <taxon>Hexapoda</taxon>
        <taxon>Insecta</taxon>
        <taxon>Pterygota</taxon>
        <taxon>Palaeoptera</taxon>
        <taxon>Odonata</taxon>
        <taxon>Epiprocta</taxon>
        <taxon>Anisoptera</taxon>
        <taxon>Libelluloidea</taxon>
        <taxon>Libellulidae</taxon>
        <taxon>Ladona</taxon>
    </lineage>
</organism>
<keyword evidence="3 7" id="KW-0812">Transmembrane</keyword>
<feature type="compositionally biased region" description="Polar residues" evidence="6">
    <location>
        <begin position="331"/>
        <end position="340"/>
    </location>
</feature>
<comment type="subcellular location">
    <subcellularLocation>
        <location evidence="1">Membrane</location>
        <topology evidence="1">Multi-pass membrane protein</topology>
    </subcellularLocation>
</comment>
<evidence type="ECO:0000256" key="4">
    <source>
        <dbReference type="ARBA" id="ARBA00022989"/>
    </source>
</evidence>
<evidence type="ECO:0000256" key="5">
    <source>
        <dbReference type="ARBA" id="ARBA00023136"/>
    </source>
</evidence>
<feature type="region of interest" description="Disordered" evidence="6">
    <location>
        <begin position="305"/>
        <end position="364"/>
    </location>
</feature>
<evidence type="ECO:0000313" key="8">
    <source>
        <dbReference type="EMBL" id="KAG8226009.1"/>
    </source>
</evidence>
<comment type="caution">
    <text evidence="8">The sequence shown here is derived from an EMBL/GenBank/DDBJ whole genome shotgun (WGS) entry which is preliminary data.</text>
</comment>